<dbReference type="EMBL" id="LPJV01000031">
    <property type="protein sequence ID" value="KWF53688.1"/>
    <property type="molecule type" value="Genomic_DNA"/>
</dbReference>
<dbReference type="Proteomes" id="UP000063236">
    <property type="component" value="Unassembled WGS sequence"/>
</dbReference>
<evidence type="ECO:0008006" key="5">
    <source>
        <dbReference type="Google" id="ProtNLM"/>
    </source>
</evidence>
<dbReference type="Gene3D" id="3.30.70.1430">
    <property type="entry name" value="Multidrug efflux transporter AcrB pore domain"/>
    <property type="match status" value="1"/>
</dbReference>
<feature type="region of interest" description="Disordered" evidence="1">
    <location>
        <begin position="145"/>
        <end position="174"/>
    </location>
</feature>
<reference evidence="3 4" key="1">
    <citation type="submission" date="2015-11" db="EMBL/GenBank/DDBJ databases">
        <title>Expanding the genomic diversity of Burkholderia species for the development of highly accurate diagnostics.</title>
        <authorList>
            <person name="Sahl J."/>
            <person name="Keim P."/>
            <person name="Wagner D."/>
        </authorList>
    </citation>
    <scope>NUCLEOTIDE SEQUENCE [LARGE SCALE GENOMIC DNA]</scope>
    <source>
        <strain evidence="3 4">MSMB378WGS</strain>
    </source>
</reference>
<keyword evidence="2" id="KW-0472">Membrane</keyword>
<dbReference type="Pfam" id="PF00873">
    <property type="entry name" value="ACR_tran"/>
    <property type="match status" value="1"/>
</dbReference>
<dbReference type="Gene3D" id="1.20.1640.10">
    <property type="entry name" value="Multidrug efflux transporter AcrB transmembrane domain"/>
    <property type="match status" value="1"/>
</dbReference>
<keyword evidence="2" id="KW-1133">Transmembrane helix</keyword>
<evidence type="ECO:0000313" key="3">
    <source>
        <dbReference type="EMBL" id="KWF53688.1"/>
    </source>
</evidence>
<dbReference type="AlphaFoldDB" id="A0AAW3PGS7"/>
<organism evidence="3 4">
    <name type="scientific">Burkholderia diffusa</name>
    <dbReference type="NCBI Taxonomy" id="488732"/>
    <lineage>
        <taxon>Bacteria</taxon>
        <taxon>Pseudomonadati</taxon>
        <taxon>Pseudomonadota</taxon>
        <taxon>Betaproteobacteria</taxon>
        <taxon>Burkholderiales</taxon>
        <taxon>Burkholderiaceae</taxon>
        <taxon>Burkholderia</taxon>
        <taxon>Burkholderia cepacia complex</taxon>
    </lineage>
</organism>
<protein>
    <recommendedName>
        <fullName evidence="5">Acriflavin resistance protein</fullName>
    </recommendedName>
</protein>
<evidence type="ECO:0000256" key="1">
    <source>
        <dbReference type="SAM" id="MobiDB-lite"/>
    </source>
</evidence>
<feature type="compositionally biased region" description="Basic residues" evidence="1">
    <location>
        <begin position="149"/>
        <end position="159"/>
    </location>
</feature>
<dbReference type="InterPro" id="IPR001036">
    <property type="entry name" value="Acrflvin-R"/>
</dbReference>
<keyword evidence="2" id="KW-0812">Transmembrane</keyword>
<sequence length="174" mass="18615">MVPGPPGCAGRGPAPPFLRHLSSSPAGVKRHRAHCASRCGLAPRFGSSPTGRRAAPADTSPLLELVRLALARPYTFIVLALLILIAGPLAAVRTPTDIFPDIRIPIIGVVWNNAGLQPADMAGRIVTYHERTLGTAVNDVAHIESQSRGTRHTGTRRRCPNPGGRRTVTRPHRI</sequence>
<proteinExistence type="predicted"/>
<gene>
    <name evidence="3" type="ORF">WL88_14505</name>
</gene>
<feature type="transmembrane region" description="Helical" evidence="2">
    <location>
        <begin position="74"/>
        <end position="92"/>
    </location>
</feature>
<name>A0AAW3PGS7_9BURK</name>
<comment type="caution">
    <text evidence="3">The sequence shown here is derived from an EMBL/GenBank/DDBJ whole genome shotgun (WGS) entry which is preliminary data.</text>
</comment>
<dbReference type="GO" id="GO:0022857">
    <property type="term" value="F:transmembrane transporter activity"/>
    <property type="evidence" value="ECO:0007669"/>
    <property type="project" value="InterPro"/>
</dbReference>
<evidence type="ECO:0000313" key="4">
    <source>
        <dbReference type="Proteomes" id="UP000063236"/>
    </source>
</evidence>
<accession>A0AAW3PGS7</accession>
<dbReference type="GO" id="GO:0016020">
    <property type="term" value="C:membrane"/>
    <property type="evidence" value="ECO:0007669"/>
    <property type="project" value="InterPro"/>
</dbReference>
<evidence type="ECO:0000256" key="2">
    <source>
        <dbReference type="SAM" id="Phobius"/>
    </source>
</evidence>